<proteinExistence type="predicted"/>
<accession>A0A381QSK6</accession>
<keyword evidence="1" id="KW-0472">Membrane</keyword>
<gene>
    <name evidence="2" type="ORF">METZ01_LOCUS34393</name>
</gene>
<evidence type="ECO:0000313" key="2">
    <source>
        <dbReference type="EMBL" id="SUZ81539.1"/>
    </source>
</evidence>
<protein>
    <submittedName>
        <fullName evidence="2">Uncharacterized protein</fullName>
    </submittedName>
</protein>
<organism evidence="2">
    <name type="scientific">marine metagenome</name>
    <dbReference type="NCBI Taxonomy" id="408172"/>
    <lineage>
        <taxon>unclassified sequences</taxon>
        <taxon>metagenomes</taxon>
        <taxon>ecological metagenomes</taxon>
    </lineage>
</organism>
<feature type="transmembrane region" description="Helical" evidence="1">
    <location>
        <begin position="62"/>
        <end position="82"/>
    </location>
</feature>
<name>A0A381QSK6_9ZZZZ</name>
<dbReference type="EMBL" id="UINC01001471">
    <property type="protein sequence ID" value="SUZ81539.1"/>
    <property type="molecule type" value="Genomic_DNA"/>
</dbReference>
<feature type="transmembrane region" description="Helical" evidence="1">
    <location>
        <begin position="94"/>
        <end position="115"/>
    </location>
</feature>
<reference evidence="2" key="1">
    <citation type="submission" date="2018-05" db="EMBL/GenBank/DDBJ databases">
        <authorList>
            <person name="Lanie J.A."/>
            <person name="Ng W.-L."/>
            <person name="Kazmierczak K.M."/>
            <person name="Andrzejewski T.M."/>
            <person name="Davidsen T.M."/>
            <person name="Wayne K.J."/>
            <person name="Tettelin H."/>
            <person name="Glass J.I."/>
            <person name="Rusch D."/>
            <person name="Podicherti R."/>
            <person name="Tsui H.-C.T."/>
            <person name="Winkler M.E."/>
        </authorList>
    </citation>
    <scope>NUCLEOTIDE SEQUENCE</scope>
</reference>
<keyword evidence="1" id="KW-1133">Transmembrane helix</keyword>
<sequence>MPAFNVIMEEGHPLQAPCKDTLTIPLLYDSNCIAPPSCSTAGLIYSSNTSIIFLSTSPFGELLSSVILLLSIVFSSSIYFFIKSFNSILISSQLISSFFVNVIKLLIIKTLLMYLNSNKDIANGESIALSTSG</sequence>
<keyword evidence="1" id="KW-0812">Transmembrane</keyword>
<evidence type="ECO:0000256" key="1">
    <source>
        <dbReference type="SAM" id="Phobius"/>
    </source>
</evidence>
<dbReference type="AlphaFoldDB" id="A0A381QSK6"/>